<dbReference type="Proteomes" id="UP001317779">
    <property type="component" value="Chromosome"/>
</dbReference>
<feature type="domain" description="Transglutaminase-like" evidence="3">
    <location>
        <begin position="469"/>
        <end position="544"/>
    </location>
</feature>
<dbReference type="Pfam" id="PF11992">
    <property type="entry name" value="TgpA_N"/>
    <property type="match status" value="1"/>
</dbReference>
<feature type="transmembrane region" description="Helical" evidence="2">
    <location>
        <begin position="178"/>
        <end position="194"/>
    </location>
</feature>
<feature type="transmembrane region" description="Helical" evidence="2">
    <location>
        <begin position="603"/>
        <end position="627"/>
    </location>
</feature>
<keyword evidence="2" id="KW-0812">Transmembrane</keyword>
<dbReference type="InterPro" id="IPR002931">
    <property type="entry name" value="Transglutaminase-like"/>
</dbReference>
<keyword evidence="2" id="KW-1133">Transmembrane helix</keyword>
<feature type="compositionally biased region" description="Basic and acidic residues" evidence="1">
    <location>
        <begin position="582"/>
        <end position="592"/>
    </location>
</feature>
<dbReference type="PANTHER" id="PTHR42736">
    <property type="entry name" value="PROTEIN-GLUTAMINE GAMMA-GLUTAMYLTRANSFERASE"/>
    <property type="match status" value="1"/>
</dbReference>
<accession>A0ABM8E0D8</accession>
<dbReference type="Gene3D" id="3.10.620.30">
    <property type="match status" value="1"/>
</dbReference>
<evidence type="ECO:0000259" key="3">
    <source>
        <dbReference type="SMART" id="SM00460"/>
    </source>
</evidence>
<dbReference type="InterPro" id="IPR021878">
    <property type="entry name" value="TgpA_N"/>
</dbReference>
<keyword evidence="2" id="KW-0472">Membrane</keyword>
<feature type="transmembrane region" description="Helical" evidence="2">
    <location>
        <begin position="127"/>
        <end position="148"/>
    </location>
</feature>
<evidence type="ECO:0000256" key="1">
    <source>
        <dbReference type="SAM" id="MobiDB-lite"/>
    </source>
</evidence>
<protein>
    <submittedName>
        <fullName evidence="4">Transglutaminase</fullName>
    </submittedName>
</protein>
<dbReference type="SMART" id="SM00460">
    <property type="entry name" value="TGc"/>
    <property type="match status" value="1"/>
</dbReference>
<feature type="transmembrane region" description="Helical" evidence="2">
    <location>
        <begin position="155"/>
        <end position="172"/>
    </location>
</feature>
<dbReference type="PANTHER" id="PTHR42736:SF1">
    <property type="entry name" value="PROTEIN-GLUTAMINE GAMMA-GLUTAMYLTRANSFERASE"/>
    <property type="match status" value="1"/>
</dbReference>
<feature type="region of interest" description="Disordered" evidence="1">
    <location>
        <begin position="559"/>
        <end position="597"/>
    </location>
</feature>
<proteinExistence type="predicted"/>
<keyword evidence="5" id="KW-1185">Reference proteome</keyword>
<gene>
    <name evidence="4" type="ORF">Microterr_20530</name>
</gene>
<feature type="transmembrane region" description="Helical" evidence="2">
    <location>
        <begin position="215"/>
        <end position="235"/>
    </location>
</feature>
<dbReference type="EMBL" id="AP027141">
    <property type="protein sequence ID" value="BDV31393.1"/>
    <property type="molecule type" value="Genomic_DNA"/>
</dbReference>
<organism evidence="4 5">
    <name type="scientific">Microbacterium terricola</name>
    <dbReference type="NCBI Taxonomy" id="344163"/>
    <lineage>
        <taxon>Bacteria</taxon>
        <taxon>Bacillati</taxon>
        <taxon>Actinomycetota</taxon>
        <taxon>Actinomycetes</taxon>
        <taxon>Micrococcales</taxon>
        <taxon>Microbacteriaceae</taxon>
        <taxon>Microbacterium</taxon>
    </lineage>
</organism>
<feature type="transmembrane region" description="Helical" evidence="2">
    <location>
        <begin position="67"/>
        <end position="87"/>
    </location>
</feature>
<reference evidence="4 5" key="1">
    <citation type="submission" date="2022-12" db="EMBL/GenBank/DDBJ databases">
        <title>Microbacterium terricola strain KV-448 chromosome, complete genome.</title>
        <authorList>
            <person name="Oshima T."/>
            <person name="Moriya T."/>
            <person name="Bessho Y."/>
        </authorList>
    </citation>
    <scope>NUCLEOTIDE SEQUENCE [LARGE SCALE GENOMIC DNA]</scope>
    <source>
        <strain evidence="4 5">KV-448</strain>
    </source>
</reference>
<dbReference type="SUPFAM" id="SSF54001">
    <property type="entry name" value="Cysteine proteinases"/>
    <property type="match status" value="1"/>
</dbReference>
<evidence type="ECO:0000313" key="5">
    <source>
        <dbReference type="Proteomes" id="UP001317779"/>
    </source>
</evidence>
<feature type="transmembrane region" description="Helical" evidence="2">
    <location>
        <begin position="17"/>
        <end position="36"/>
    </location>
</feature>
<dbReference type="InterPro" id="IPR038765">
    <property type="entry name" value="Papain-like_cys_pep_sf"/>
</dbReference>
<feature type="compositionally biased region" description="Low complexity" evidence="1">
    <location>
        <begin position="563"/>
        <end position="579"/>
    </location>
</feature>
<dbReference type="RefSeq" id="WP_263798016.1">
    <property type="nucleotide sequence ID" value="NZ_AP027141.1"/>
</dbReference>
<dbReference type="Pfam" id="PF01841">
    <property type="entry name" value="Transglut_core"/>
    <property type="match status" value="1"/>
</dbReference>
<name>A0ABM8E0D8_9MICO</name>
<sequence length="770" mass="80706">MSGERGAAPARRGGERALTIGVFAAVMAALLPVLWVAAAGPWLIGSLVMCAVVLTAGYVARRYRLPAVAVSLIEAASWLALLTGVFFRDTALLWVIPTPATVREAVTAVATAVEEITLGSAPLEVSASIAFLIVGATGLLTIVVDHVVLTARMPLLAGVALIAVSLIPSIAVPRDADVTGFVLLAVAILFLLRAETRARHDRDGTPEARQPGVPATTLGIGAVAVVVAMVIAPVLPSLAAPPGRGVLAGPGIDADLRLGDDLRRPYEAEVIRVHTDSSNAPYLRVTTLTEFDGAIWQPDRMHSVDIDVQGAFGDLPAHSRIKTVDIRTDVEVKELSTQWLPVTYPAVSVTGANGEWEVVPYNRTVRTTTGSSAGQVYEVRSEVPKPTLEQIRAAQASNALLMRDTKRLPLGMPAIVGDLAREITADTDNDYDALIALQRWFRGSDFSYSLDAPVDDGFDGSGADAVAQFLEVKEGYCVHFAASFALMARELGMPSRIVVGYLPGTSTGEKIDDEPVFSVLSSQLHAWPEVYFDRIGWIPFEPTKGLGIPTAFASVTASENADATPGATATPSTSASLSPQQLEERERQEREAAAAAGTGGGGMLWPLAAGVLGLVLVALIPGALRWLRRGRLLAAARRGDAATAWLVAQEAAIDVGVPVPAHESPRLFGARLIAAGARSEDVAELVRGIEQASYAPATDPHPGSTAMAGAAARVRAALLEAVDPGLRLLAAVAPRSILIRPGSPYAAAGVAVVRRRSGPPRPLGAPVATR</sequence>
<dbReference type="InterPro" id="IPR052901">
    <property type="entry name" value="Bact_TGase-like"/>
</dbReference>
<evidence type="ECO:0000313" key="4">
    <source>
        <dbReference type="EMBL" id="BDV31393.1"/>
    </source>
</evidence>
<feature type="transmembrane region" description="Helical" evidence="2">
    <location>
        <begin position="42"/>
        <end position="60"/>
    </location>
</feature>
<evidence type="ECO:0000256" key="2">
    <source>
        <dbReference type="SAM" id="Phobius"/>
    </source>
</evidence>